<protein>
    <recommendedName>
        <fullName evidence="5">DUF3592 domain-containing protein</fullName>
    </recommendedName>
</protein>
<sequence length="139" mass="15476">MACAAFIVIGVIEVVGRDRPIYWGTFTETSTTCDPVTKERNCTITGRWVSDDRKTTKDVVELDGFVEPGHSVRASYQPGGLMGDDENSVVHTAAWSRAGLWLPWVAAVFTGAVICDRRRDWRRNARRHRGRAPNAAELS</sequence>
<evidence type="ECO:0000313" key="1">
    <source>
        <dbReference type="EMBL" id="NYH85730.1"/>
    </source>
</evidence>
<evidence type="ECO:0000313" key="2">
    <source>
        <dbReference type="EMBL" id="SFF97670.1"/>
    </source>
</evidence>
<dbReference type="AlphaFoldDB" id="A0A1I2N3I3"/>
<dbReference type="Proteomes" id="UP000199052">
    <property type="component" value="Unassembled WGS sequence"/>
</dbReference>
<gene>
    <name evidence="1" type="ORF">FHR37_004581</name>
    <name evidence="2" type="ORF">SAMN05421678_103165</name>
</gene>
<proteinExistence type="predicted"/>
<evidence type="ECO:0008006" key="5">
    <source>
        <dbReference type="Google" id="ProtNLM"/>
    </source>
</evidence>
<reference evidence="1 4" key="2">
    <citation type="submission" date="2020-07" db="EMBL/GenBank/DDBJ databases">
        <title>Sequencing the genomes of 1000 actinobacteria strains.</title>
        <authorList>
            <person name="Klenk H.-P."/>
        </authorList>
    </citation>
    <scope>NUCLEOTIDE SEQUENCE [LARGE SCALE GENOMIC DNA]</scope>
    <source>
        <strain evidence="1 4">DSM 45117</strain>
    </source>
</reference>
<name>A0A1I2N3I3_9ACTN</name>
<dbReference type="Proteomes" id="UP000533017">
    <property type="component" value="Unassembled WGS sequence"/>
</dbReference>
<organism evidence="2 3">
    <name type="scientific">Actinopolymorpha cephalotaxi</name>
    <dbReference type="NCBI Taxonomy" id="504797"/>
    <lineage>
        <taxon>Bacteria</taxon>
        <taxon>Bacillati</taxon>
        <taxon>Actinomycetota</taxon>
        <taxon>Actinomycetes</taxon>
        <taxon>Propionibacteriales</taxon>
        <taxon>Actinopolymorphaceae</taxon>
        <taxon>Actinopolymorpha</taxon>
    </lineage>
</organism>
<accession>A0A1I2N3I3</accession>
<dbReference type="EMBL" id="JACBZA010000001">
    <property type="protein sequence ID" value="NYH85730.1"/>
    <property type="molecule type" value="Genomic_DNA"/>
</dbReference>
<reference evidence="2 3" key="1">
    <citation type="submission" date="2016-10" db="EMBL/GenBank/DDBJ databases">
        <authorList>
            <person name="de Groot N.N."/>
        </authorList>
    </citation>
    <scope>NUCLEOTIDE SEQUENCE [LARGE SCALE GENOMIC DNA]</scope>
    <source>
        <strain evidence="2 3">CPCC 202808</strain>
    </source>
</reference>
<evidence type="ECO:0000313" key="3">
    <source>
        <dbReference type="Proteomes" id="UP000199052"/>
    </source>
</evidence>
<evidence type="ECO:0000313" key="4">
    <source>
        <dbReference type="Proteomes" id="UP000533017"/>
    </source>
</evidence>
<dbReference type="EMBL" id="FOOI01000003">
    <property type="protein sequence ID" value="SFF97670.1"/>
    <property type="molecule type" value="Genomic_DNA"/>
</dbReference>
<keyword evidence="4" id="KW-1185">Reference proteome</keyword>